<comment type="similarity">
    <text evidence="1 7">Belongs to the peptidase M3 family.</text>
</comment>
<evidence type="ECO:0000256" key="9">
    <source>
        <dbReference type="SAM" id="Phobius"/>
    </source>
</evidence>
<evidence type="ECO:0000256" key="7">
    <source>
        <dbReference type="RuleBase" id="RU003435"/>
    </source>
</evidence>
<dbReference type="GO" id="GO:0004222">
    <property type="term" value="F:metalloendopeptidase activity"/>
    <property type="evidence" value="ECO:0007669"/>
    <property type="project" value="InterPro"/>
</dbReference>
<dbReference type="InterPro" id="IPR024079">
    <property type="entry name" value="MetalloPept_cat_dom_sf"/>
</dbReference>
<evidence type="ECO:0000256" key="2">
    <source>
        <dbReference type="ARBA" id="ARBA00022670"/>
    </source>
</evidence>
<proteinExistence type="inferred from homology"/>
<dbReference type="Pfam" id="PF01432">
    <property type="entry name" value="Peptidase_M3"/>
    <property type="match status" value="1"/>
</dbReference>
<keyword evidence="6 7" id="KW-0482">Metalloprotease</keyword>
<dbReference type="InterPro" id="IPR024077">
    <property type="entry name" value="Neurolysin/TOP_dom2"/>
</dbReference>
<sequence>MSRLPFLWPSVSILLVLFITFSITNIFFSLPIPHAEHKPSPHEHTHAEDAHSHDHEDTHMDTPHIRLPPQPPLAFPPSAAAVHAAITASSGVLEQLSTLSPADATVENVLLPLAASEAALTALINTLTILSLASDDNTAEVLSLLTELNEHNLRASTHPSLSPLLTALHNSNNITDPETTRYLHTLYTGLLHTGAALTAEEQLRLEVLQEGLSNLTSTFQHNLITCNSSLSTSTLNLTGIPASSLPLPPSDTLLLTPHTIAAVLTAAEDPATRHAVWAAGENSVPENVPVFAEMIRARRETAGLLGYGSWAGIRLAGGRMAPDAGFVREFLAEARERIGPVGVREVQELEETLGGVYHLWDKRYVERLRERSEGAGMVFGLEDVLPRVLGELGGVFGVEFVGMGREEWEVMRGAMRREDGESVWDGVRDGEDAAGGDMAWHPDVKLFALTHTELIVLFHELGHAIHDLVSTTRFARHHGPAGVAVDFVEVPSRVGEEFAWDADVLVRLGAQESHARAVVAGRWEGAALAALRGVHIAAFDMVVHGDEPPVEEGEVGEVYNGLRREVIPVAGGEAGERLEGYATFGHLAMGYDAGYYGYLIKSVDKLTEVMISTSCIQRREHHRS</sequence>
<keyword evidence="5 7" id="KW-0862">Zinc</keyword>
<evidence type="ECO:0000256" key="4">
    <source>
        <dbReference type="ARBA" id="ARBA00022801"/>
    </source>
</evidence>
<evidence type="ECO:0000259" key="10">
    <source>
        <dbReference type="Pfam" id="PF01432"/>
    </source>
</evidence>
<evidence type="ECO:0000256" key="1">
    <source>
        <dbReference type="ARBA" id="ARBA00006040"/>
    </source>
</evidence>
<dbReference type="Proteomes" id="UP000277580">
    <property type="component" value="Unassembled WGS sequence"/>
</dbReference>
<dbReference type="GO" id="GO:0006508">
    <property type="term" value="P:proteolysis"/>
    <property type="evidence" value="ECO:0007669"/>
    <property type="project" value="UniProtKB-KW"/>
</dbReference>
<dbReference type="PANTHER" id="PTHR11804:SF84">
    <property type="entry name" value="SACCHAROLYSIN"/>
    <property type="match status" value="1"/>
</dbReference>
<keyword evidence="9" id="KW-0812">Transmembrane</keyword>
<dbReference type="Gene3D" id="3.40.390.10">
    <property type="entry name" value="Collagenase (Catalytic Domain)"/>
    <property type="match status" value="1"/>
</dbReference>
<keyword evidence="3 7" id="KW-0479">Metal-binding</keyword>
<dbReference type="EMBL" id="ML119206">
    <property type="protein sequence ID" value="RPB06924.1"/>
    <property type="molecule type" value="Genomic_DNA"/>
</dbReference>
<comment type="cofactor">
    <cofactor evidence="7">
        <name>Zn(2+)</name>
        <dbReference type="ChEBI" id="CHEBI:29105"/>
    </cofactor>
    <text evidence="7">Binds 1 zinc ion.</text>
</comment>
<gene>
    <name evidence="11" type="ORF">P167DRAFT_568905</name>
</gene>
<dbReference type="AlphaFoldDB" id="A0A3N4K8S2"/>
<reference evidence="11 12" key="1">
    <citation type="journal article" date="2018" name="Nat. Ecol. Evol.">
        <title>Pezizomycetes genomes reveal the molecular basis of ectomycorrhizal truffle lifestyle.</title>
        <authorList>
            <person name="Murat C."/>
            <person name="Payen T."/>
            <person name="Noel B."/>
            <person name="Kuo A."/>
            <person name="Morin E."/>
            <person name="Chen J."/>
            <person name="Kohler A."/>
            <person name="Krizsan K."/>
            <person name="Balestrini R."/>
            <person name="Da Silva C."/>
            <person name="Montanini B."/>
            <person name="Hainaut M."/>
            <person name="Levati E."/>
            <person name="Barry K.W."/>
            <person name="Belfiori B."/>
            <person name="Cichocki N."/>
            <person name="Clum A."/>
            <person name="Dockter R.B."/>
            <person name="Fauchery L."/>
            <person name="Guy J."/>
            <person name="Iotti M."/>
            <person name="Le Tacon F."/>
            <person name="Lindquist E.A."/>
            <person name="Lipzen A."/>
            <person name="Malagnac F."/>
            <person name="Mello A."/>
            <person name="Molinier V."/>
            <person name="Miyauchi S."/>
            <person name="Poulain J."/>
            <person name="Riccioni C."/>
            <person name="Rubini A."/>
            <person name="Sitrit Y."/>
            <person name="Splivallo R."/>
            <person name="Traeger S."/>
            <person name="Wang M."/>
            <person name="Zifcakova L."/>
            <person name="Wipf D."/>
            <person name="Zambonelli A."/>
            <person name="Paolocci F."/>
            <person name="Nowrousian M."/>
            <person name="Ottonello S."/>
            <person name="Baldrian P."/>
            <person name="Spatafora J.W."/>
            <person name="Henrissat B."/>
            <person name="Nagy L.G."/>
            <person name="Aury J.M."/>
            <person name="Wincker P."/>
            <person name="Grigoriev I.V."/>
            <person name="Bonfante P."/>
            <person name="Martin F.M."/>
        </authorList>
    </citation>
    <scope>NUCLEOTIDE SEQUENCE [LARGE SCALE GENOMIC DNA]</scope>
    <source>
        <strain evidence="11 12">CCBAS932</strain>
    </source>
</reference>
<keyword evidence="2 7" id="KW-0645">Protease</keyword>
<evidence type="ECO:0000256" key="8">
    <source>
        <dbReference type="SAM" id="MobiDB-lite"/>
    </source>
</evidence>
<evidence type="ECO:0000313" key="12">
    <source>
        <dbReference type="Proteomes" id="UP000277580"/>
    </source>
</evidence>
<evidence type="ECO:0000256" key="3">
    <source>
        <dbReference type="ARBA" id="ARBA00022723"/>
    </source>
</evidence>
<evidence type="ECO:0000256" key="6">
    <source>
        <dbReference type="ARBA" id="ARBA00023049"/>
    </source>
</evidence>
<feature type="transmembrane region" description="Helical" evidence="9">
    <location>
        <begin position="6"/>
        <end position="28"/>
    </location>
</feature>
<keyword evidence="9" id="KW-1133">Transmembrane helix</keyword>
<protein>
    <submittedName>
        <fullName evidence="11">Zincin</fullName>
    </submittedName>
</protein>
<dbReference type="STRING" id="1392247.A0A3N4K8S2"/>
<name>A0A3N4K8S2_9PEZI</name>
<dbReference type="Gene3D" id="1.10.1370.10">
    <property type="entry name" value="Neurolysin, domain 3"/>
    <property type="match status" value="2"/>
</dbReference>
<evidence type="ECO:0000313" key="11">
    <source>
        <dbReference type="EMBL" id="RPB06924.1"/>
    </source>
</evidence>
<dbReference type="InterPro" id="IPR045090">
    <property type="entry name" value="Pept_M3A_M3B"/>
</dbReference>
<keyword evidence="12" id="KW-1185">Reference proteome</keyword>
<dbReference type="InParanoid" id="A0A3N4K8S2"/>
<keyword evidence="4 7" id="KW-0378">Hydrolase</keyword>
<feature type="region of interest" description="Disordered" evidence="8">
    <location>
        <begin position="37"/>
        <end position="72"/>
    </location>
</feature>
<feature type="compositionally biased region" description="Basic and acidic residues" evidence="8">
    <location>
        <begin position="37"/>
        <end position="64"/>
    </location>
</feature>
<keyword evidence="9" id="KW-0472">Membrane</keyword>
<accession>A0A3N4K8S2</accession>
<dbReference type="GO" id="GO:0046872">
    <property type="term" value="F:metal ion binding"/>
    <property type="evidence" value="ECO:0007669"/>
    <property type="project" value="UniProtKB-UniRule"/>
</dbReference>
<dbReference type="SUPFAM" id="SSF55486">
    <property type="entry name" value="Metalloproteases ('zincins'), catalytic domain"/>
    <property type="match status" value="1"/>
</dbReference>
<feature type="domain" description="Peptidase M3A/M3B catalytic" evidence="10">
    <location>
        <begin position="449"/>
        <end position="600"/>
    </location>
</feature>
<organism evidence="11 12">
    <name type="scientific">Morchella conica CCBAS932</name>
    <dbReference type="NCBI Taxonomy" id="1392247"/>
    <lineage>
        <taxon>Eukaryota</taxon>
        <taxon>Fungi</taxon>
        <taxon>Dikarya</taxon>
        <taxon>Ascomycota</taxon>
        <taxon>Pezizomycotina</taxon>
        <taxon>Pezizomycetes</taxon>
        <taxon>Pezizales</taxon>
        <taxon>Morchellaceae</taxon>
        <taxon>Morchella</taxon>
    </lineage>
</organism>
<dbReference type="InterPro" id="IPR001567">
    <property type="entry name" value="Pept_M3A_M3B_dom"/>
</dbReference>
<dbReference type="OrthoDB" id="534666at2759"/>
<dbReference type="GO" id="GO:0006518">
    <property type="term" value="P:peptide metabolic process"/>
    <property type="evidence" value="ECO:0007669"/>
    <property type="project" value="TreeGrafter"/>
</dbReference>
<dbReference type="PANTHER" id="PTHR11804">
    <property type="entry name" value="PROTEASE M3 THIMET OLIGOPEPTIDASE-RELATED"/>
    <property type="match status" value="1"/>
</dbReference>
<evidence type="ECO:0000256" key="5">
    <source>
        <dbReference type="ARBA" id="ARBA00022833"/>
    </source>
</evidence>